<evidence type="ECO:0000259" key="3">
    <source>
        <dbReference type="PROSITE" id="PS51034"/>
    </source>
</evidence>
<dbReference type="EMBL" id="VXAX01004350">
    <property type="protein sequence ID" value="NXL76522.1"/>
    <property type="molecule type" value="Genomic_DNA"/>
</dbReference>
<dbReference type="PROSITE" id="PS51034">
    <property type="entry name" value="ZP_2"/>
    <property type="match status" value="1"/>
</dbReference>
<evidence type="ECO:0000256" key="2">
    <source>
        <dbReference type="ARBA" id="ARBA00023157"/>
    </source>
</evidence>
<proteinExistence type="predicted"/>
<evidence type="ECO:0000256" key="1">
    <source>
        <dbReference type="ARBA" id="ARBA00022729"/>
    </source>
</evidence>
<gene>
    <name evidence="4" type="primary">Cuzd1_0</name>
    <name evidence="4" type="ORF">LEPASP_R03907</name>
</gene>
<dbReference type="InterPro" id="IPR001507">
    <property type="entry name" value="ZP_dom"/>
</dbReference>
<dbReference type="Proteomes" id="UP000558164">
    <property type="component" value="Unassembled WGS sequence"/>
</dbReference>
<dbReference type="InterPro" id="IPR042235">
    <property type="entry name" value="ZP-C_dom"/>
</dbReference>
<dbReference type="PANTHER" id="PTHR14002:SF27">
    <property type="entry name" value="CUB AND ZONA PELLUCIDA-LIKE DOMAIN-CONTAINING PROTEIN 1"/>
    <property type="match status" value="1"/>
</dbReference>
<sequence>PYYIDLNQTLFAEATLHSTDPNLQVFIDSCTASPQPDFGLLTYDLIGSGCNKDGTVVTYPAFENHGRFKFRAFRFLQSFPSVYLQCEVVICDSSATDSRCARGCISRQRRATSP</sequence>
<accession>A0A7L0VD55</accession>
<evidence type="ECO:0000313" key="5">
    <source>
        <dbReference type="Proteomes" id="UP000558164"/>
    </source>
</evidence>
<feature type="domain" description="ZP" evidence="3">
    <location>
        <begin position="1"/>
        <end position="107"/>
    </location>
</feature>
<organism evidence="4 5">
    <name type="scientific">Leptocoma aspasia</name>
    <dbReference type="NCBI Taxonomy" id="2585812"/>
    <lineage>
        <taxon>Eukaryota</taxon>
        <taxon>Metazoa</taxon>
        <taxon>Chordata</taxon>
        <taxon>Craniata</taxon>
        <taxon>Vertebrata</taxon>
        <taxon>Euteleostomi</taxon>
        <taxon>Archelosauria</taxon>
        <taxon>Archosauria</taxon>
        <taxon>Dinosauria</taxon>
        <taxon>Saurischia</taxon>
        <taxon>Theropoda</taxon>
        <taxon>Coelurosauria</taxon>
        <taxon>Aves</taxon>
        <taxon>Neognathae</taxon>
        <taxon>Neoaves</taxon>
        <taxon>Telluraves</taxon>
        <taxon>Australaves</taxon>
        <taxon>Passeriformes</taxon>
        <taxon>Passeroidea</taxon>
        <taxon>Nectariniidae</taxon>
        <taxon>Leptocoma</taxon>
    </lineage>
</organism>
<dbReference type="Pfam" id="PF00100">
    <property type="entry name" value="Zona_pellucida"/>
    <property type="match status" value="1"/>
</dbReference>
<keyword evidence="5" id="KW-1185">Reference proteome</keyword>
<feature type="non-terminal residue" evidence="4">
    <location>
        <position position="114"/>
    </location>
</feature>
<feature type="non-terminal residue" evidence="4">
    <location>
        <position position="1"/>
    </location>
</feature>
<keyword evidence="1" id="KW-0732">Signal</keyword>
<evidence type="ECO:0000313" key="4">
    <source>
        <dbReference type="EMBL" id="NXL76522.1"/>
    </source>
</evidence>
<name>A0A7L0VD55_9PASE</name>
<dbReference type="PANTHER" id="PTHR14002">
    <property type="entry name" value="ENDOGLIN/TGF-BETA RECEPTOR TYPE III"/>
    <property type="match status" value="1"/>
</dbReference>
<protein>
    <submittedName>
        <fullName evidence="4">CUZD1 protein</fullName>
    </submittedName>
</protein>
<keyword evidence="2" id="KW-1015">Disulfide bond</keyword>
<dbReference type="Gene3D" id="2.60.40.4100">
    <property type="entry name" value="Zona pellucida, ZP-C domain"/>
    <property type="match status" value="1"/>
</dbReference>
<dbReference type="InterPro" id="IPR055355">
    <property type="entry name" value="ZP-C"/>
</dbReference>
<comment type="caution">
    <text evidence="4">The sequence shown here is derived from an EMBL/GenBank/DDBJ whole genome shotgun (WGS) entry which is preliminary data.</text>
</comment>
<dbReference type="OrthoDB" id="10063988at2759"/>
<dbReference type="AlphaFoldDB" id="A0A7L0VD55"/>
<reference evidence="4 5" key="1">
    <citation type="submission" date="2019-09" db="EMBL/GenBank/DDBJ databases">
        <title>Bird 10,000 Genomes (B10K) Project - Family phase.</title>
        <authorList>
            <person name="Zhang G."/>
        </authorList>
    </citation>
    <scope>NUCLEOTIDE SEQUENCE [LARGE SCALE GENOMIC DNA]</scope>
    <source>
        <strain evidence="4">B10K-DU-001-35</strain>
        <tissue evidence="4">Muscle</tissue>
    </source>
</reference>